<dbReference type="PRINTS" id="PR00419">
    <property type="entry name" value="ADXRDTASE"/>
</dbReference>
<dbReference type="InterPro" id="IPR028261">
    <property type="entry name" value="DPD_II"/>
</dbReference>
<dbReference type="InterPro" id="IPR023753">
    <property type="entry name" value="FAD/NAD-binding_dom"/>
</dbReference>
<reference evidence="3" key="1">
    <citation type="journal article" date="2023" name="ISME J.">
        <title>Emergence of putative energy parasites within Clostridia revealed by genome analysis of a novel endosymbiotic clade.</title>
        <authorList>
            <person name="Takahashi K."/>
            <person name="Kuwahara H."/>
            <person name="Horikawa Y."/>
            <person name="Izawa K."/>
            <person name="Kato D."/>
            <person name="Inagaki T."/>
            <person name="Yuki M."/>
            <person name="Ohkuma M."/>
            <person name="Hongoh Y."/>
        </authorList>
    </citation>
    <scope>NUCLEOTIDE SEQUENCE</scope>
    <source>
        <strain evidence="3">RsTa-C01</strain>
    </source>
</reference>
<dbReference type="GO" id="GO:0016491">
    <property type="term" value="F:oxidoreductase activity"/>
    <property type="evidence" value="ECO:0007669"/>
    <property type="project" value="InterPro"/>
</dbReference>
<evidence type="ECO:0000259" key="2">
    <source>
        <dbReference type="Pfam" id="PF14691"/>
    </source>
</evidence>
<accession>A0AA48KW18</accession>
<evidence type="ECO:0000259" key="1">
    <source>
        <dbReference type="Pfam" id="PF07992"/>
    </source>
</evidence>
<dbReference type="SUPFAM" id="SSF46548">
    <property type="entry name" value="alpha-helical ferredoxin"/>
    <property type="match status" value="1"/>
</dbReference>
<dbReference type="KEGG" id="ptrh:RsTaC01_0282"/>
<dbReference type="Proteomes" id="UP001335720">
    <property type="component" value="Chromosome"/>
</dbReference>
<sequence length="411" mass="46307">MSEILSNCFEKVNKKEEILKESFKCLNCKKKYCVFGCPIEIDIPKFIAHIKNNNLELAHEIIKEKNLFPSICSRVCPVEKQCESMCIKNKLSNPVSISRLEKYVADLFLNNNINKIDNKLNKKICVVGSGPSGLACALKLAQYNYEVNLYEKFDFLGGVLAYGIPEFRLPKDILNKEIEKVRNLGVRFNTNIEIGKDLSLKDLFKLGNNAVYISTGAEQSKLLNIPGENFSEVYPANVFLRKINIEKNCFNFKIYVIIGGGNVAIDSARCAKKLGNNHVTIMYRKSEQNLCANRSEILNAKKENIDFIFESIPTKILGNNKVEFIEYLKNNKQVYKLQTDCVVFAIGSKPNDLIKTIERTENNLIITKNSQTSQKGVYAGGDVVTGPSTVVSAIKFGMQSAKQIHLDLQKM</sequence>
<feature type="domain" description="Dihydroprymidine dehydrogenase" evidence="2">
    <location>
        <begin position="11"/>
        <end position="112"/>
    </location>
</feature>
<dbReference type="EMBL" id="AP027925">
    <property type="protein sequence ID" value="BED92531.1"/>
    <property type="molecule type" value="Genomic_DNA"/>
</dbReference>
<dbReference type="Gene3D" id="3.50.50.60">
    <property type="entry name" value="FAD/NAD(P)-binding domain"/>
    <property type="match status" value="2"/>
</dbReference>
<evidence type="ECO:0000313" key="3">
    <source>
        <dbReference type="EMBL" id="BED92531.1"/>
    </source>
</evidence>
<feature type="domain" description="FAD/NAD(P)-binding" evidence="1">
    <location>
        <begin position="123"/>
        <end position="395"/>
    </location>
</feature>
<name>A0AA48KW18_9FIRM</name>
<dbReference type="PANTHER" id="PTHR42783:SF3">
    <property type="entry name" value="GLUTAMATE SYNTHASE [NADPH] SMALL CHAIN-RELATED"/>
    <property type="match status" value="1"/>
</dbReference>
<gene>
    <name evidence="3" type="ORF">RsTaC01_0282</name>
</gene>
<dbReference type="InterPro" id="IPR009051">
    <property type="entry name" value="Helical_ferredxn"/>
</dbReference>
<proteinExistence type="predicted"/>
<dbReference type="GO" id="GO:0051536">
    <property type="term" value="F:iron-sulfur cluster binding"/>
    <property type="evidence" value="ECO:0007669"/>
    <property type="project" value="InterPro"/>
</dbReference>
<dbReference type="SUPFAM" id="SSF51971">
    <property type="entry name" value="Nucleotide-binding domain"/>
    <property type="match status" value="1"/>
</dbReference>
<dbReference type="AlphaFoldDB" id="A0AA48KW18"/>
<dbReference type="Pfam" id="PF07992">
    <property type="entry name" value="Pyr_redox_2"/>
    <property type="match status" value="1"/>
</dbReference>
<organism evidence="3">
    <name type="scientific">Candidatus Paraimprobicoccus trichonymphae</name>
    <dbReference type="NCBI Taxonomy" id="3033793"/>
    <lineage>
        <taxon>Bacteria</taxon>
        <taxon>Bacillati</taxon>
        <taxon>Bacillota</taxon>
        <taxon>Clostridia</taxon>
        <taxon>Candidatus Paraimprobicoccus</taxon>
    </lineage>
</organism>
<dbReference type="Gene3D" id="1.10.1060.10">
    <property type="entry name" value="Alpha-helical ferredoxin"/>
    <property type="match status" value="1"/>
</dbReference>
<dbReference type="Pfam" id="PF14691">
    <property type="entry name" value="Fer4_20"/>
    <property type="match status" value="1"/>
</dbReference>
<dbReference type="PANTHER" id="PTHR42783">
    <property type="entry name" value="GLUTAMATE SYNTHASE [NADPH] SMALL CHAIN"/>
    <property type="match status" value="1"/>
</dbReference>
<protein>
    <submittedName>
        <fullName evidence="3">NADPH-dependent glutamate synthase</fullName>
    </submittedName>
</protein>
<dbReference type="InterPro" id="IPR036188">
    <property type="entry name" value="FAD/NAD-bd_sf"/>
</dbReference>